<name>A0AAJ2MLV9_9LACT</name>
<organism evidence="1 2">
    <name type="scientific">Lactococcus petauri</name>
    <dbReference type="NCBI Taxonomy" id="1940789"/>
    <lineage>
        <taxon>Bacteria</taxon>
        <taxon>Bacillati</taxon>
        <taxon>Bacillota</taxon>
        <taxon>Bacilli</taxon>
        <taxon>Lactobacillales</taxon>
        <taxon>Streptococcaceae</taxon>
        <taxon>Lactococcus</taxon>
    </lineage>
</organism>
<dbReference type="AlphaFoldDB" id="A0AAJ2MLV9"/>
<protein>
    <submittedName>
        <fullName evidence="1">Uncharacterized protein</fullName>
    </submittedName>
</protein>
<reference evidence="1" key="1">
    <citation type="submission" date="2023-03" db="EMBL/GenBank/DDBJ databases">
        <authorList>
            <person name="Shen W."/>
            <person name="Cai J."/>
        </authorList>
    </citation>
    <scope>NUCLEOTIDE SEQUENCE</scope>
    <source>
        <strain evidence="1">P86-2</strain>
    </source>
</reference>
<dbReference type="EMBL" id="JARPXR010000007">
    <property type="protein sequence ID" value="MDT2583904.1"/>
    <property type="molecule type" value="Genomic_DNA"/>
</dbReference>
<evidence type="ECO:0000313" key="1">
    <source>
        <dbReference type="EMBL" id="MDT2583904.1"/>
    </source>
</evidence>
<accession>A0AAJ2MLV9</accession>
<comment type="caution">
    <text evidence="1">The sequence shown here is derived from an EMBL/GenBank/DDBJ whole genome shotgun (WGS) entry which is preliminary data.</text>
</comment>
<gene>
    <name evidence="1" type="ORF">P7D17_07215</name>
</gene>
<sequence>MDKVLIIVLLVNLIAENFERHNEIRVALYGVILVLQILEISLNLLK</sequence>
<dbReference type="Proteomes" id="UP001262817">
    <property type="component" value="Unassembled WGS sequence"/>
</dbReference>
<proteinExistence type="predicted"/>
<evidence type="ECO:0000313" key="2">
    <source>
        <dbReference type="Proteomes" id="UP001262817"/>
    </source>
</evidence>
<dbReference type="RefSeq" id="WP_284071218.1">
    <property type="nucleotide sequence ID" value="NZ_CP127854.1"/>
</dbReference>